<dbReference type="KEGG" id="paun:MJA45_12705"/>
<dbReference type="InterPro" id="IPR000073">
    <property type="entry name" value="AB_hydrolase_1"/>
</dbReference>
<evidence type="ECO:0000313" key="4">
    <source>
        <dbReference type="Proteomes" id="UP001305702"/>
    </source>
</evidence>
<dbReference type="PRINTS" id="PR00111">
    <property type="entry name" value="ABHYDROLASE"/>
</dbReference>
<reference evidence="3 4" key="1">
    <citation type="submission" date="2022-02" db="EMBL/GenBank/DDBJ databases">
        <title>Paenibacillus sp. MBLB1776 Whole Genome Shotgun Sequencing.</title>
        <authorList>
            <person name="Hwang C.Y."/>
            <person name="Cho E.-S."/>
            <person name="Seo M.-J."/>
        </authorList>
    </citation>
    <scope>NUCLEOTIDE SEQUENCE [LARGE SCALE GENOMIC DNA]</scope>
    <source>
        <strain evidence="3 4">MBLB1776</strain>
    </source>
</reference>
<accession>A0AA96LIX0</accession>
<evidence type="ECO:0000259" key="2">
    <source>
        <dbReference type="Pfam" id="PF00561"/>
    </source>
</evidence>
<protein>
    <submittedName>
        <fullName evidence="3">Alpha/beta hydrolase</fullName>
    </submittedName>
</protein>
<dbReference type="InterPro" id="IPR000639">
    <property type="entry name" value="Epox_hydrolase-like"/>
</dbReference>
<dbReference type="SUPFAM" id="SSF53474">
    <property type="entry name" value="alpha/beta-Hydrolases"/>
    <property type="match status" value="1"/>
</dbReference>
<dbReference type="Proteomes" id="UP001305702">
    <property type="component" value="Chromosome"/>
</dbReference>
<evidence type="ECO:0000256" key="1">
    <source>
        <dbReference type="ARBA" id="ARBA00022801"/>
    </source>
</evidence>
<dbReference type="PRINTS" id="PR00412">
    <property type="entry name" value="EPOXHYDRLASE"/>
</dbReference>
<dbReference type="Pfam" id="PF00561">
    <property type="entry name" value="Abhydrolase_1"/>
    <property type="match status" value="1"/>
</dbReference>
<dbReference type="EMBL" id="CP130318">
    <property type="protein sequence ID" value="WNQ13833.1"/>
    <property type="molecule type" value="Genomic_DNA"/>
</dbReference>
<feature type="domain" description="AB hydrolase-1" evidence="2">
    <location>
        <begin position="28"/>
        <end position="273"/>
    </location>
</feature>
<evidence type="ECO:0000313" key="3">
    <source>
        <dbReference type="EMBL" id="WNQ13833.1"/>
    </source>
</evidence>
<organism evidence="3 4">
    <name type="scientific">Paenibacillus aurantius</name>
    <dbReference type="NCBI Taxonomy" id="2918900"/>
    <lineage>
        <taxon>Bacteria</taxon>
        <taxon>Bacillati</taxon>
        <taxon>Bacillota</taxon>
        <taxon>Bacilli</taxon>
        <taxon>Bacillales</taxon>
        <taxon>Paenibacillaceae</taxon>
        <taxon>Paenibacillus</taxon>
    </lineage>
</organism>
<proteinExistence type="predicted"/>
<dbReference type="PANTHER" id="PTHR43329">
    <property type="entry name" value="EPOXIDE HYDROLASE"/>
    <property type="match status" value="1"/>
</dbReference>
<dbReference type="RefSeq" id="WP_315607614.1">
    <property type="nucleotide sequence ID" value="NZ_CP130318.1"/>
</dbReference>
<name>A0AA96LIX0_9BACL</name>
<dbReference type="GO" id="GO:0016787">
    <property type="term" value="F:hydrolase activity"/>
    <property type="evidence" value="ECO:0007669"/>
    <property type="project" value="UniProtKB-KW"/>
</dbReference>
<keyword evidence="1 3" id="KW-0378">Hydrolase</keyword>
<keyword evidence="4" id="KW-1185">Reference proteome</keyword>
<dbReference type="Gene3D" id="3.40.50.1820">
    <property type="entry name" value="alpha/beta hydrolase"/>
    <property type="match status" value="1"/>
</dbReference>
<dbReference type="AlphaFoldDB" id="A0AA96LIX0"/>
<gene>
    <name evidence="3" type="ORF">MJA45_12705</name>
</gene>
<sequence>MNTSLRHKWVRVSDIDLHVVESGPENGPLIILLHGFPEFWYGWHKQIPELAEQGFRVWAPDMRGYAASGKDEHYRSSTLPQLAGDILGLMDAEGVKRAVWVGHDFGAAVTWYASWSFPERVRKAVILNVPHPAVMYSQVVRKPSQMLRSSYMLFFQLPGLPEWVLRRNRFRVLERALQKTSRPGTFGDGELARYREAWKEPGALKGMLNAYRALRLQEGRPRVGRISLPVLLMWGAKDAFLSRSLVRPSLEMCDNGTLVMMEEATHWIHHEEPMIVTEKIADFARD</sequence>
<dbReference type="InterPro" id="IPR029058">
    <property type="entry name" value="AB_hydrolase_fold"/>
</dbReference>